<dbReference type="EMBL" id="FNSC01000001">
    <property type="protein sequence ID" value="SEC68506.1"/>
    <property type="molecule type" value="Genomic_DNA"/>
</dbReference>
<dbReference type="Proteomes" id="UP000242849">
    <property type="component" value="Unassembled WGS sequence"/>
</dbReference>
<dbReference type="OrthoDB" id="5296954at2"/>
<dbReference type="Pfam" id="PF12915">
    <property type="entry name" value="DUF3833"/>
    <property type="match status" value="1"/>
</dbReference>
<name>A0A1H4UI95_PSEAG</name>
<gene>
    <name evidence="2" type="ORF">SAMN05421553_1270</name>
</gene>
<evidence type="ECO:0000313" key="2">
    <source>
        <dbReference type="EMBL" id="SEC68506.1"/>
    </source>
</evidence>
<keyword evidence="3" id="KW-1185">Reference proteome</keyword>
<organism evidence="2 3">
    <name type="scientific">Pseudomonas anguilliseptica</name>
    <dbReference type="NCBI Taxonomy" id="53406"/>
    <lineage>
        <taxon>Bacteria</taxon>
        <taxon>Pseudomonadati</taxon>
        <taxon>Pseudomonadota</taxon>
        <taxon>Gammaproteobacteria</taxon>
        <taxon>Pseudomonadales</taxon>
        <taxon>Pseudomonadaceae</taxon>
        <taxon>Pseudomonas</taxon>
    </lineage>
</organism>
<accession>A0A1H4UI95</accession>
<proteinExistence type="predicted"/>
<reference evidence="3" key="1">
    <citation type="submission" date="2016-10" db="EMBL/GenBank/DDBJ databases">
        <authorList>
            <person name="Varghese N."/>
            <person name="Submissions S."/>
        </authorList>
    </citation>
    <scope>NUCLEOTIDE SEQUENCE [LARGE SCALE GENOMIC DNA]</scope>
    <source>
        <strain evidence="3">DSM 12111</strain>
    </source>
</reference>
<protein>
    <recommendedName>
        <fullName evidence="4">DUF3833 domain-containing protein</fullName>
    </recommendedName>
</protein>
<evidence type="ECO:0000313" key="3">
    <source>
        <dbReference type="Proteomes" id="UP000242849"/>
    </source>
</evidence>
<keyword evidence="1" id="KW-0732">Signal</keyword>
<evidence type="ECO:0008006" key="4">
    <source>
        <dbReference type="Google" id="ProtNLM"/>
    </source>
</evidence>
<feature type="signal peptide" evidence="1">
    <location>
        <begin position="1"/>
        <end position="19"/>
    </location>
</feature>
<sequence>MRTLLICCLVALLAGCAGPQVNEYVSEQPRLELSDYFNGELQAWGMFQNRSGEVVKRFHVAMTGTWGGDVGVLDERFTYSDGSTERRVWTLTKQADGSWRGTAGDVVGEAVGEVAGNALHWRYQLRLKVDDSTYVVDFDDWMFLMDGQVMLNRARMSKWGIDLGQVTLSFYKPAAAEKAE</sequence>
<dbReference type="RefSeq" id="WP_090378062.1">
    <property type="nucleotide sequence ID" value="NZ_CP156749.1"/>
</dbReference>
<dbReference type="InterPro" id="IPR024409">
    <property type="entry name" value="DUF3833"/>
</dbReference>
<dbReference type="AlphaFoldDB" id="A0A1H4UI95"/>
<dbReference type="STRING" id="53406.SAMN05421553_1270"/>
<dbReference type="PROSITE" id="PS51257">
    <property type="entry name" value="PROKAR_LIPOPROTEIN"/>
    <property type="match status" value="1"/>
</dbReference>
<evidence type="ECO:0000256" key="1">
    <source>
        <dbReference type="SAM" id="SignalP"/>
    </source>
</evidence>
<feature type="chain" id="PRO_5017482406" description="DUF3833 domain-containing protein" evidence="1">
    <location>
        <begin position="20"/>
        <end position="180"/>
    </location>
</feature>